<evidence type="ECO:0000256" key="3">
    <source>
        <dbReference type="ARBA" id="ARBA00022884"/>
    </source>
</evidence>
<dbReference type="SMART" id="SM00360">
    <property type="entry name" value="RRM"/>
    <property type="match status" value="6"/>
</dbReference>
<name>A0A1J1IPY6_9DIPT</name>
<dbReference type="PROSITE" id="PS50102">
    <property type="entry name" value="RRM"/>
    <property type="match status" value="6"/>
</dbReference>
<evidence type="ECO:0000313" key="8">
    <source>
        <dbReference type="EMBL" id="CRL01786.1"/>
    </source>
</evidence>
<dbReference type="GO" id="GO:0003729">
    <property type="term" value="F:mRNA binding"/>
    <property type="evidence" value="ECO:0007669"/>
    <property type="project" value="TreeGrafter"/>
</dbReference>
<evidence type="ECO:0000256" key="6">
    <source>
        <dbReference type="SAM" id="MobiDB-lite"/>
    </source>
</evidence>
<keyword evidence="2" id="KW-0677">Repeat</keyword>
<evidence type="ECO:0000256" key="1">
    <source>
        <dbReference type="ARBA" id="ARBA00004123"/>
    </source>
</evidence>
<feature type="domain" description="RRM" evidence="7">
    <location>
        <begin position="501"/>
        <end position="573"/>
    </location>
</feature>
<dbReference type="Gene3D" id="3.30.70.330">
    <property type="match status" value="6"/>
</dbReference>
<dbReference type="EMBL" id="CVRI01000056">
    <property type="protein sequence ID" value="CRL01786.1"/>
    <property type="molecule type" value="Genomic_DNA"/>
</dbReference>
<dbReference type="CDD" id="cd12571">
    <property type="entry name" value="RRM6_RBM19"/>
    <property type="match status" value="1"/>
</dbReference>
<evidence type="ECO:0000256" key="2">
    <source>
        <dbReference type="ARBA" id="ARBA00022737"/>
    </source>
</evidence>
<dbReference type="InterPro" id="IPR034421">
    <property type="entry name" value="RBM19_RRM6"/>
</dbReference>
<dbReference type="FunFam" id="3.30.70.330:FF:000738">
    <property type="entry name" value="RNA-binding motif protein 19"/>
    <property type="match status" value="1"/>
</dbReference>
<dbReference type="Proteomes" id="UP000183832">
    <property type="component" value="Unassembled WGS sequence"/>
</dbReference>
<dbReference type="STRING" id="568069.A0A1J1IPY6"/>
<dbReference type="InterPro" id="IPR051945">
    <property type="entry name" value="RRM_MRD1_RNA_proc_ribogen"/>
</dbReference>
<feature type="domain" description="RRM" evidence="7">
    <location>
        <begin position="2"/>
        <end position="78"/>
    </location>
</feature>
<reference evidence="8 9" key="1">
    <citation type="submission" date="2015-04" db="EMBL/GenBank/DDBJ databases">
        <authorList>
            <person name="Syromyatnikov M.Y."/>
            <person name="Popov V.N."/>
        </authorList>
    </citation>
    <scope>NUCLEOTIDE SEQUENCE [LARGE SCALE GENOMIC DNA]</scope>
</reference>
<feature type="domain" description="RRM" evidence="7">
    <location>
        <begin position="317"/>
        <end position="395"/>
    </location>
</feature>
<proteinExistence type="predicted"/>
<feature type="region of interest" description="Disordered" evidence="6">
    <location>
        <begin position="697"/>
        <end position="718"/>
    </location>
</feature>
<feature type="region of interest" description="Disordered" evidence="6">
    <location>
        <begin position="584"/>
        <end position="612"/>
    </location>
</feature>
<evidence type="ECO:0000259" key="7">
    <source>
        <dbReference type="PROSITE" id="PS50102"/>
    </source>
</evidence>
<dbReference type="AlphaFoldDB" id="A0A1J1IPY6"/>
<dbReference type="InterPro" id="IPR000504">
    <property type="entry name" value="RRM_dom"/>
</dbReference>
<evidence type="ECO:0000313" key="9">
    <source>
        <dbReference type="Proteomes" id="UP000183832"/>
    </source>
</evidence>
<feature type="compositionally biased region" description="Basic and acidic residues" evidence="6">
    <location>
        <begin position="584"/>
        <end position="601"/>
    </location>
</feature>
<dbReference type="InterPro" id="IPR012677">
    <property type="entry name" value="Nucleotide-bd_a/b_plait_sf"/>
</dbReference>
<dbReference type="GO" id="GO:0005634">
    <property type="term" value="C:nucleus"/>
    <property type="evidence" value="ECO:0007669"/>
    <property type="project" value="UniProtKB-SubCell"/>
</dbReference>
<organism evidence="8 9">
    <name type="scientific">Clunio marinus</name>
    <dbReference type="NCBI Taxonomy" id="568069"/>
    <lineage>
        <taxon>Eukaryota</taxon>
        <taxon>Metazoa</taxon>
        <taxon>Ecdysozoa</taxon>
        <taxon>Arthropoda</taxon>
        <taxon>Hexapoda</taxon>
        <taxon>Insecta</taxon>
        <taxon>Pterygota</taxon>
        <taxon>Neoptera</taxon>
        <taxon>Endopterygota</taxon>
        <taxon>Diptera</taxon>
        <taxon>Nematocera</taxon>
        <taxon>Chironomoidea</taxon>
        <taxon>Chironomidae</taxon>
        <taxon>Clunio</taxon>
    </lineage>
</organism>
<feature type="compositionally biased region" description="Basic and acidic residues" evidence="6">
    <location>
        <begin position="697"/>
        <end position="711"/>
    </location>
</feature>
<keyword evidence="4" id="KW-0539">Nucleus</keyword>
<dbReference type="InterPro" id="IPR035979">
    <property type="entry name" value="RBD_domain_sf"/>
</dbReference>
<sequence>MSRLIVKNLPKTITEQKIRDVFTQKGTITDVQLKYKDGKFRQFCFVGYENEESAQKAVEFYNNTFIGTSRVTVEICAVLGQKPKEQPWSKNVKDKEKKVDLEEPTEITPEINKTPNKSKIAAKVEAILGDHKEDALFQEFMKSHAKDKLLWDNDIGISSKNENENEENKVVEIETEKLANAEISDTDYMKQLMGKSNSSPEKDSNKTKENWTKLYTVKVRNVPKSIKREELIKFFRPAKAYSVRIPKQKGFAYIGFKLERDLQKALGKDKSFLKGKQIQVYHFTDKSDSDGSTKKTNPRWQEQEELLMKEEDICESGKLFFRNLAYNVTEDDIQKLFEKYGAVVEVNVPIDPVSRKIKGFGTVTFMMPEHAVVAYTELNGTMFHGRMFHVLPAKSNEKKDEESDDEQGFKKKKQAALRNAAGSAHNWNTLFLGQNAIADVMAKSFGKSKEEVLNSSKGGSDAAVRLALGETQIVLEMKSFLESHGVRLESFEDGKSKRSKTILLAKNLPAKTNVEELTEKFSPFGIIQKIVLPPSGVTALIKFDDPSEARKAFKKLVYTKFKHLPLYLEWAPENSFKDDAEIDNEKKEKEVKQEEESNVEKGEEEDEEILSPEPNTTLFLRNLNFITTEETVREAFKKLGKIFLIQIAKKRNVIDPKHPIHLGYGFIQFLHSSSAEKALRTMQFCVIDGNKVELQRSERTLRGQEDTERRQPMQKKKNEKISTKIMVKNIPFQANANEIKELFKTFGEIKALRLPKKMGSDQHRGFGFVDFLNKSEAKCAFDALKHSTHLYGRRLVLEWAETDQDVDEIRKRTANEIESVAGSKAKKFKKTLEKDFIKFSPDEEESD</sequence>
<dbReference type="PANTHER" id="PTHR48039">
    <property type="entry name" value="RNA-BINDING MOTIF PROTEIN 14B"/>
    <property type="match status" value="1"/>
</dbReference>
<gene>
    <name evidence="8" type="ORF">CLUMA_CG015002</name>
</gene>
<dbReference type="Pfam" id="PF00076">
    <property type="entry name" value="RRM_1"/>
    <property type="match status" value="6"/>
</dbReference>
<keyword evidence="9" id="KW-1185">Reference proteome</keyword>
<feature type="domain" description="RRM" evidence="7">
    <location>
        <begin position="723"/>
        <end position="802"/>
    </location>
</feature>
<feature type="domain" description="RRM" evidence="7">
    <location>
        <begin position="215"/>
        <end position="285"/>
    </location>
</feature>
<dbReference type="SUPFAM" id="SSF54928">
    <property type="entry name" value="RNA-binding domain, RBD"/>
    <property type="match status" value="5"/>
</dbReference>
<keyword evidence="3 5" id="KW-0694">RNA-binding</keyword>
<dbReference type="OrthoDB" id="439639at2759"/>
<evidence type="ECO:0000256" key="4">
    <source>
        <dbReference type="ARBA" id="ARBA00023242"/>
    </source>
</evidence>
<comment type="subcellular location">
    <subcellularLocation>
        <location evidence="1">Nucleus</location>
    </subcellularLocation>
</comment>
<protein>
    <submittedName>
        <fullName evidence="8">CLUMA_CG015002, isoform A</fullName>
    </submittedName>
</protein>
<accession>A0A1J1IPY6</accession>
<evidence type="ECO:0000256" key="5">
    <source>
        <dbReference type="PROSITE-ProRule" id="PRU00176"/>
    </source>
</evidence>
<feature type="domain" description="RRM" evidence="7">
    <location>
        <begin position="616"/>
        <end position="699"/>
    </location>
</feature>
<dbReference type="PANTHER" id="PTHR48039:SF5">
    <property type="entry name" value="RNA-BINDING PROTEIN 28"/>
    <property type="match status" value="1"/>
</dbReference>